<dbReference type="InterPro" id="IPR013766">
    <property type="entry name" value="Thioredoxin_domain"/>
</dbReference>
<name>A0AA90HBV8_9ACTN</name>
<evidence type="ECO:0000313" key="9">
    <source>
        <dbReference type="Proteomes" id="UP001156398"/>
    </source>
</evidence>
<organism evidence="8">
    <name type="scientific">Streptantibioticus silvisoli</name>
    <dbReference type="NCBI Taxonomy" id="2705255"/>
    <lineage>
        <taxon>Bacteria</taxon>
        <taxon>Bacillati</taxon>
        <taxon>Actinomycetota</taxon>
        <taxon>Actinomycetes</taxon>
        <taxon>Kitasatosporales</taxon>
        <taxon>Streptomycetaceae</taxon>
        <taxon>Streptantibioticus</taxon>
    </lineage>
</organism>
<keyword evidence="4" id="KW-1015">Disulfide bond</keyword>
<dbReference type="RefSeq" id="WP_271324749.1">
    <property type="nucleotide sequence ID" value="NZ_JAAGKO020000022.1"/>
</dbReference>
<comment type="similarity">
    <text evidence="1">Belongs to the SCO1/2 family.</text>
</comment>
<feature type="domain" description="Thioredoxin" evidence="6">
    <location>
        <begin position="51"/>
        <end position="177"/>
    </location>
</feature>
<feature type="binding site" evidence="3">
    <location>
        <position position="180"/>
    </location>
    <ligand>
        <name>Cu cation</name>
        <dbReference type="ChEBI" id="CHEBI:23378"/>
    </ligand>
</feature>
<dbReference type="PROSITE" id="PS51352">
    <property type="entry name" value="THIOREDOXIN_2"/>
    <property type="match status" value="1"/>
</dbReference>
<reference evidence="8 9" key="1">
    <citation type="submission" date="2023-05" db="EMBL/GenBank/DDBJ databases">
        <title>Streptantibioticus silvisoli sp. nov., acidotolerant actinomycetes 1 from pine litter.</title>
        <authorList>
            <person name="Swiecimska M."/>
            <person name="Golinska P."/>
            <person name="Sangal V."/>
            <person name="Wachnowicz B."/>
            <person name="Goodfellow M."/>
        </authorList>
    </citation>
    <scope>NUCLEOTIDE SEQUENCE</scope>
    <source>
        <strain evidence="8">SL13</strain>
        <strain evidence="7 9">SL54</strain>
    </source>
</reference>
<dbReference type="PROSITE" id="PS51257">
    <property type="entry name" value="PROKAR_LIPOPROTEIN"/>
    <property type="match status" value="1"/>
</dbReference>
<comment type="caution">
    <text evidence="8">The sequence shown here is derived from an EMBL/GenBank/DDBJ whole genome shotgun (WGS) entry which is preliminary data.</text>
</comment>
<evidence type="ECO:0000313" key="8">
    <source>
        <dbReference type="EMBL" id="MDI5974498.1"/>
    </source>
</evidence>
<dbReference type="Proteomes" id="UP001156398">
    <property type="component" value="Unassembled WGS sequence"/>
</dbReference>
<protein>
    <submittedName>
        <fullName evidence="8">SCO family protein</fullName>
    </submittedName>
</protein>
<evidence type="ECO:0000256" key="2">
    <source>
        <dbReference type="ARBA" id="ARBA00023008"/>
    </source>
</evidence>
<accession>A0AA90HBV8</accession>
<evidence type="ECO:0000256" key="1">
    <source>
        <dbReference type="ARBA" id="ARBA00010996"/>
    </source>
</evidence>
<feature type="binding site" evidence="3">
    <location>
        <position position="90"/>
    </location>
    <ligand>
        <name>Cu cation</name>
        <dbReference type="ChEBI" id="CHEBI:23378"/>
    </ligand>
</feature>
<dbReference type="EMBL" id="JABXJJ020000084">
    <property type="protein sequence ID" value="MDI5974498.1"/>
    <property type="molecule type" value="Genomic_DNA"/>
</dbReference>
<dbReference type="SUPFAM" id="SSF52833">
    <property type="entry name" value="Thioredoxin-like"/>
    <property type="match status" value="1"/>
</dbReference>
<sequence>MRSNRLTGGALLAGAAALTLTACGTSSPAQGNAPAAVVSSTANPDSAAITLDQPFAKPDLDLTDSDGKPFDLVKETAGKPTLLYFGYTHCPDVCPTTMADIADAKSKLPAAERSRLQVVFVSTDPTRDTPQRLKAWLGAQDPAFIGLTGKFAAIQAAAHSLGILVEKPVKEKDGSISVEHGAEVFAFSPKDNKAHFLYTAGVTVKQYEHDMPDLIKGVTP</sequence>
<evidence type="ECO:0000256" key="4">
    <source>
        <dbReference type="PIRSR" id="PIRSR603782-2"/>
    </source>
</evidence>
<gene>
    <name evidence="7" type="ORF">POF43_016205</name>
    <name evidence="8" type="ORF">POF50_035000</name>
</gene>
<evidence type="ECO:0000256" key="5">
    <source>
        <dbReference type="SAM" id="SignalP"/>
    </source>
</evidence>
<dbReference type="GO" id="GO:0046872">
    <property type="term" value="F:metal ion binding"/>
    <property type="evidence" value="ECO:0007669"/>
    <property type="project" value="UniProtKB-KW"/>
</dbReference>
<dbReference type="AlphaFoldDB" id="A0AA90HBV8"/>
<dbReference type="InterPro" id="IPR003782">
    <property type="entry name" value="SCO1/SenC"/>
</dbReference>
<dbReference type="InterPro" id="IPR036249">
    <property type="entry name" value="Thioredoxin-like_sf"/>
</dbReference>
<evidence type="ECO:0000313" key="7">
    <source>
        <dbReference type="EMBL" id="MDI5964245.1"/>
    </source>
</evidence>
<dbReference type="PANTHER" id="PTHR12151:SF25">
    <property type="entry name" value="LINALOOL DEHYDRATASE_ISOMERASE DOMAIN-CONTAINING PROTEIN"/>
    <property type="match status" value="1"/>
</dbReference>
<dbReference type="EMBL" id="JAAGKO020000022">
    <property type="protein sequence ID" value="MDI5964245.1"/>
    <property type="molecule type" value="Genomic_DNA"/>
</dbReference>
<dbReference type="Pfam" id="PF02630">
    <property type="entry name" value="SCO1-SenC"/>
    <property type="match status" value="1"/>
</dbReference>
<dbReference type="PANTHER" id="PTHR12151">
    <property type="entry name" value="ELECTRON TRANSPORT PROTIN SCO1/SENC FAMILY MEMBER"/>
    <property type="match status" value="1"/>
</dbReference>
<dbReference type="Gene3D" id="3.40.30.10">
    <property type="entry name" value="Glutaredoxin"/>
    <property type="match status" value="1"/>
</dbReference>
<feature type="signal peptide" evidence="5">
    <location>
        <begin position="1"/>
        <end position="31"/>
    </location>
</feature>
<evidence type="ECO:0000256" key="3">
    <source>
        <dbReference type="PIRSR" id="PIRSR603782-1"/>
    </source>
</evidence>
<dbReference type="CDD" id="cd02968">
    <property type="entry name" value="SCO"/>
    <property type="match status" value="1"/>
</dbReference>
<feature type="chain" id="PRO_5041661494" evidence="5">
    <location>
        <begin position="32"/>
        <end position="220"/>
    </location>
</feature>
<keyword evidence="2 3" id="KW-0186">Copper</keyword>
<keyword evidence="9" id="KW-1185">Reference proteome</keyword>
<evidence type="ECO:0000259" key="6">
    <source>
        <dbReference type="PROSITE" id="PS51352"/>
    </source>
</evidence>
<keyword evidence="5" id="KW-0732">Signal</keyword>
<proteinExistence type="inferred from homology"/>
<keyword evidence="3" id="KW-0479">Metal-binding</keyword>
<feature type="disulfide bond" description="Redox-active" evidence="4">
    <location>
        <begin position="90"/>
        <end position="94"/>
    </location>
</feature>
<feature type="binding site" evidence="3">
    <location>
        <position position="94"/>
    </location>
    <ligand>
        <name>Cu cation</name>
        <dbReference type="ChEBI" id="CHEBI:23378"/>
    </ligand>
</feature>